<dbReference type="Gene3D" id="3.30.200.20">
    <property type="entry name" value="Phosphorylase Kinase, domain 1"/>
    <property type="match status" value="1"/>
</dbReference>
<evidence type="ECO:0000256" key="21">
    <source>
        <dbReference type="ARBA" id="ARBA00023242"/>
    </source>
</evidence>
<feature type="domain" description="Fibronectin type-III" evidence="29">
    <location>
        <begin position="473"/>
        <end position="566"/>
    </location>
</feature>
<dbReference type="FunFam" id="2.60.40.10:FF:000127">
    <property type="entry name" value="titin isoform X1"/>
    <property type="match status" value="4"/>
</dbReference>
<gene>
    <name evidence="30" type="ORF">B4U79_03215</name>
</gene>
<evidence type="ECO:0000259" key="29">
    <source>
        <dbReference type="PROSITE" id="PS50853"/>
    </source>
</evidence>
<dbReference type="SMART" id="SM00408">
    <property type="entry name" value="IGc2"/>
    <property type="match status" value="10"/>
</dbReference>
<accession>A0A443RJR8</accession>
<evidence type="ECO:0000256" key="16">
    <source>
        <dbReference type="ARBA" id="ARBA00022840"/>
    </source>
</evidence>
<dbReference type="GO" id="GO:0046872">
    <property type="term" value="F:metal ion binding"/>
    <property type="evidence" value="ECO:0007669"/>
    <property type="project" value="UniProtKB-KW"/>
</dbReference>
<keyword evidence="19" id="KW-0175">Coiled coil</keyword>
<feature type="domain" description="Fibronectin type-III" evidence="29">
    <location>
        <begin position="1367"/>
        <end position="1462"/>
    </location>
</feature>
<dbReference type="STRING" id="1965070.A0A443RJR8"/>
<feature type="domain" description="Ig-like" evidence="28">
    <location>
        <begin position="3023"/>
        <end position="3112"/>
    </location>
</feature>
<dbReference type="FunFam" id="2.60.40.10:FF:000147">
    <property type="entry name" value="Myosin light chain kinase"/>
    <property type="match status" value="1"/>
</dbReference>
<feature type="domain" description="Fibronectin type-III" evidence="29">
    <location>
        <begin position="572"/>
        <end position="667"/>
    </location>
</feature>
<sequence>VTLSWKKPSNDGGSKIIGYVVEKKPKDGKKFEPCNARPCPEPTYTVTGLKEGEEYEFRVVAVNEIGESPPSKACPLVKVEEQPDKPRIDANAVKDITVKAGEEFQIVVPFTGFPKPEATWTLNDKPISPNDKHFASKVDEDKAVLTCPSAARGDTGPYTVMLKNPSGFDTIKCNVTVLDRPSPPTDLTTEDADGSSLSLKWSPPKDDGGAEITNYVVEKREPGEKEWTKVSSFVTKPEFKVRNLVPGKKYEFRVMAENQHGKSDPAQTDHLMFDTAGAPGAPKIVDYDKNFVKLQWDPPLRNGGAPITGYIIEKKDKHGNWVKAVEVPDNSCQGKVSGLVEGEKYEFRVRAVNKAGPGAASESSGVHTAKPKSLKPSIDRTNLKPTTVKVGQPVHFDVKVIGEPPPKVIWYFNGKEIGTGPVYQIDNVDYNTKFSIPKTSRKESGTYKIVATNSAGSDEAEVTVLVQGKPSPPNGPLEVSNVHNEGCTLKWKPPDDDGGCPIECYEIEKLDEDTGKWVPCGRSTEPHFDVKNLIPGHKYKFRVRAVNKEGDSDELVTDHGIIAKNPFDTPDAPGQPKATDWSPTSATIEWTPPINDGGRPIEGYIIEKKDVASPTWQRVNTSPINKTKFTVPALTPGRTYEFRVIAVNEGGPGKPSKPSTPVTAEERKFAPDAPDMPRPEKITKDSVTLTWKKPANDGGSKIVGYLVEKKQKGAKDFEICNTVPCPEPIFTVTKLTEGEEYEFRVVAVNDIGESPPSKPCPLVKVEEQPDKPRIDAGAVKDIVVRAGQEFSINVPFTGFPKPTATWSINDKDIDEGNKRFFNKVADDYALLACSAAERGDTGKYSILLKNPSGFDTVSCNVKVLDRPSPPQNLRGEDIEGDSLTLKWSPPKDDGGAEITNYVVEKREVGTVAWVKVSSFVPDTSLRVKNLVVGKKYEFRVMAENQYGTSDPCETEEPILAKLPYDVPSAPGVPRSVDSTPDSITISWTKPRSDGGSPITGYIVEKRKIGEKGWTRATPHPVSDLTFKVPGLQENNEYEFRVAAINAAGQGPFSEASDGIFARYPPSSPKIDPNYRLKDLVVMAGEKFSLRVPFSGTPLPKVEWSVNGEIIIPDDRVTSEVNVAFTILTNKASKRGDTGHYTLKLTNSEGFDTCSCRVLVVDKPGPPQGPLEINDITPETCSLFWKPPLDDGGSPITNYVIEKLDPTTGQWVKLTGFCKRCHYDVIGLEPNKKYSFRVMAENQYGLSIPLNSDGPIIAKFPFDVPDPPERLKVVDVDSNSVSLTWEKPYRDGGSKIQGYQVEYRDPTDGKWRIANPFLIKDTSFTVTGLIEHRDYEFRVKAKNAAGYSKPSESTGLVNTRPKFSVPSPPRNLHITKVGKSYVDLKWEKPISDGGSKIRAYIVERKDASSTFWIKVNDYGCLDCEYTVLNLIENNEYDFRVFAVNDAGKSEPCQIAQPVKVTDIVGGTKPEFVRKLFNKNTNLKGQIKFECEAIGKPTPTARWFKNGRELPPSGRYKTTDNGEGVFCLIFDEVLEVDEADYTCEAANVLGSTRCSASLRIASPPQIIRCPDAVYFPEHDNEKVKIYFTGSTPMDVVLYKDGVEVKDTERLKCTIFDEYCIIFVRDVLKSDQGKYKLVVKNDSGEASATFTLYVTGLPGPPQGPLEISEITQHSATLSWKPPAFDGGCKVTHYIVERKETTHTQWITATSCVRDTNFTVQGLTENGEYLFRVMAVNENGQSIPLEGLNPIVAKLPFDPPSAPGIPTVTEVGGDFVNLQWDKPESDGGSRILGYFIEKREVGVPTWQRVNNVLCHSTQINIANLIEDRQYEFRVFAVNEAGLSPPSSNSSSVKIKDPQTAVPPEFIVPLKNVMAVENKSCQFTCTVTGNPKPHISWYKGARELYDGGKYTMLQEGDTYTLSIIDVFGEDADEYSVRAVNKGGARTSRAELFIKTPPRIYVPPRFRESACFERGENVVLKIPFTGYPKPKIKWSKDGEEIESGGHFDVQIKERHAILIIRDASKIDCGPYRIVAENELGVDSAIINVQISDRPDPPRFPAVETVGDDFVTISWKPPQWDGGSAITNYVIEKREPTMTSWVRCGVTRFTLHQVTGLNPQKDYEFRIFAENIYGRSDPSEVTPIITTRPSEKDKAKKKHWLVDEKGNKVRGRDEGKITDYDQFVREFDRQQYAPVDIKTSSVHHYYDILEEIGTGAFGVVHRCREKKTGHIFAAKFIPVSHPYEKSLIRKEIDIMNHLHHPKLIRLHDAFEDEDEMVLIYEFMSGGELFERITDEGYHMSEAEAANYMRQVCEAVKHMHEKNIIHLDIKPENIMCQTKNSTNVKLIDFGLATKLDPNEVVKISTGTAEFAAPEIVEREAVGFYTDMWAVGVLAYVLLSGLSPFAGDNDIETLKNVKACDWSFDDEAFKNISEEAKDFIRKLLTRKTDKRMTAHQCLEHPWLKQKEPPTTPISNRKYIPIRDKIRAKYGDYWWSVKVPIGHISNYSSLRKLKEELYKIHDTYIDRRELAPRFVIRPQSTFAFEGQAAKFYCRVLAAAPPTVVWYRDNSELKQSVKYMKRYQDEDYTFVINRCKLDDRGEYIIRAENHYGWREEPVFLNVQAKPVEVEAPKLEEPVRRRREAPPPVWLDEKDSGPHFTFLLRPRVIQHGIGVKLLACVSGKPTPEIKWFKDGKELSRFEYNMTHADGVVTLDISSCTIEDAGKYKCVASNYLGEAETTCQVIVEGSCFSSLCYIDLITNTNSFYRKTASSASITLYANRRNPTTATEVKKPPKKYGKSDSGAITPHRTRTKELTLPEQDSAPEFEEKLSNLTIKDGEPLLLKCVVKGVPEPKVEWTKNGEILRSSDIMDLKYKNRVATLSIGEVYPEDEGEYVCKATNSEGSTTTKCRLTVIPMEQPEAESKTAGAKGAPRLISHLTSSVVNDGDPVTLRCTIKGKQTPTKFDIVWLHNDKEIKPSNDFKYKNEGDDYLLVIAEVYPEDAGIYTCEAFNDFGEAFSSCSLIVKVPNEELPGPNITVFPTSQTVVEGRLVSFTVETLNEIKIVEWSKDGKAVTERSTHHRLTQDSPNKVVMSIPSVDVSDIGQYTVKLTNKSGDSTAAFALNVLTEAMV</sequence>
<evidence type="ECO:0000313" key="30">
    <source>
        <dbReference type="EMBL" id="RWS15514.1"/>
    </source>
</evidence>
<feature type="domain" description="Fibronectin type-III" evidence="29">
    <location>
        <begin position="2050"/>
        <end position="2143"/>
    </location>
</feature>
<feature type="domain" description="Ig-like" evidence="28">
    <location>
        <begin position="86"/>
        <end position="176"/>
    </location>
</feature>
<dbReference type="FunFam" id="1.10.510.10:FF:000321">
    <property type="entry name" value="Bent, isoform C"/>
    <property type="match status" value="1"/>
</dbReference>
<keyword evidence="14" id="KW-0418">Kinase</keyword>
<evidence type="ECO:0000256" key="8">
    <source>
        <dbReference type="ARBA" id="ARBA00022527"/>
    </source>
</evidence>
<dbReference type="Proteomes" id="UP000285301">
    <property type="component" value="Unassembled WGS sequence"/>
</dbReference>
<dbReference type="FunFam" id="2.60.40.10:FF:000612">
    <property type="entry name" value="palladin isoform X1"/>
    <property type="match status" value="1"/>
</dbReference>
<feature type="domain" description="Protein kinase" evidence="27">
    <location>
        <begin position="2199"/>
        <end position="2454"/>
    </location>
</feature>
<evidence type="ECO:0000256" key="19">
    <source>
        <dbReference type="ARBA" id="ARBA00023054"/>
    </source>
</evidence>
<keyword evidence="13 25" id="KW-0547">Nucleotide-binding</keyword>
<evidence type="ECO:0000313" key="31">
    <source>
        <dbReference type="Proteomes" id="UP000285301"/>
    </source>
</evidence>
<feature type="domain" description="Ig-like" evidence="28">
    <location>
        <begin position="2522"/>
        <end position="2610"/>
    </location>
</feature>
<dbReference type="FunFam" id="2.60.40.10:FF:000003">
    <property type="entry name" value="Titin isoform E"/>
    <property type="match status" value="4"/>
</dbReference>
<dbReference type="Gene3D" id="1.10.510.10">
    <property type="entry name" value="Transferase(Phosphotransferase) domain 1"/>
    <property type="match status" value="1"/>
</dbReference>
<dbReference type="PROSITE" id="PS00107">
    <property type="entry name" value="PROTEIN_KINASE_ATP"/>
    <property type="match status" value="1"/>
</dbReference>
<dbReference type="InterPro" id="IPR008271">
    <property type="entry name" value="Ser/Thr_kinase_AS"/>
</dbReference>
<dbReference type="InterPro" id="IPR013098">
    <property type="entry name" value="Ig_I-set"/>
</dbReference>
<dbReference type="GO" id="GO:0051239">
    <property type="term" value="P:regulation of multicellular organismal process"/>
    <property type="evidence" value="ECO:0007669"/>
    <property type="project" value="UniProtKB-ARBA"/>
</dbReference>
<feature type="region of interest" description="Disordered" evidence="26">
    <location>
        <begin position="564"/>
        <end position="596"/>
    </location>
</feature>
<feature type="domain" description="Fibronectin type-III" evidence="29">
    <location>
        <begin position="969"/>
        <end position="1066"/>
    </location>
</feature>
<feature type="compositionally biased region" description="Basic and acidic residues" evidence="26">
    <location>
        <begin position="664"/>
        <end position="681"/>
    </location>
</feature>
<keyword evidence="21" id="KW-0539">Nucleus</keyword>
<dbReference type="SMART" id="SM00060">
    <property type="entry name" value="FN3"/>
    <property type="match status" value="14"/>
</dbReference>
<feature type="domain" description="Ig-like" evidence="28">
    <location>
        <begin position="1952"/>
        <end position="2045"/>
    </location>
</feature>
<evidence type="ECO:0000256" key="17">
    <source>
        <dbReference type="ARBA" id="ARBA00022842"/>
    </source>
</evidence>
<dbReference type="InterPro" id="IPR003598">
    <property type="entry name" value="Ig_sub2"/>
</dbReference>
<reference evidence="30 31" key="1">
    <citation type="journal article" date="2018" name="Gigascience">
        <title>Genomes of trombidid mites reveal novel predicted allergens and laterally-transferred genes associated with secondary metabolism.</title>
        <authorList>
            <person name="Dong X."/>
            <person name="Chaisiri K."/>
            <person name="Xia D."/>
            <person name="Armstrong S.D."/>
            <person name="Fang Y."/>
            <person name="Donnelly M.J."/>
            <person name="Kadowaki T."/>
            <person name="McGarry J.W."/>
            <person name="Darby A.C."/>
            <person name="Makepeace B.L."/>
        </authorList>
    </citation>
    <scope>NUCLEOTIDE SEQUENCE [LARGE SCALE GENOMIC DNA]</scope>
    <source>
        <strain evidence="30">UoL-WK</strain>
    </source>
</reference>
<keyword evidence="8" id="KW-0723">Serine/threonine-protein kinase</keyword>
<feature type="domain" description="Fibronectin type-III" evidence="29">
    <location>
        <begin position="279"/>
        <end position="371"/>
    </location>
</feature>
<evidence type="ECO:0000259" key="27">
    <source>
        <dbReference type="PROSITE" id="PS50011"/>
    </source>
</evidence>
<dbReference type="InterPro" id="IPR036179">
    <property type="entry name" value="Ig-like_dom_sf"/>
</dbReference>
<comment type="catalytic activity">
    <reaction evidence="23">
        <text>L-threonyl-[protein] + ATP = O-phospho-L-threonyl-[protein] + ADP + H(+)</text>
        <dbReference type="Rhea" id="RHEA:46608"/>
        <dbReference type="Rhea" id="RHEA-COMP:11060"/>
        <dbReference type="Rhea" id="RHEA-COMP:11605"/>
        <dbReference type="ChEBI" id="CHEBI:15378"/>
        <dbReference type="ChEBI" id="CHEBI:30013"/>
        <dbReference type="ChEBI" id="CHEBI:30616"/>
        <dbReference type="ChEBI" id="CHEBI:61977"/>
        <dbReference type="ChEBI" id="CHEBI:456216"/>
        <dbReference type="EC" id="2.7.11.1"/>
    </reaction>
</comment>
<dbReference type="GO" id="GO:0031430">
    <property type="term" value="C:M band"/>
    <property type="evidence" value="ECO:0007669"/>
    <property type="project" value="UniProtKB-ARBA"/>
</dbReference>
<dbReference type="Pfam" id="PF07679">
    <property type="entry name" value="I-set"/>
    <property type="match status" value="13"/>
</dbReference>
<keyword evidence="22" id="KW-0393">Immunoglobulin domain</keyword>
<feature type="domain" description="Fibronectin type-III" evidence="29">
    <location>
        <begin position="1"/>
        <end position="82"/>
    </location>
</feature>
<comment type="caution">
    <text evidence="30">The sequence shown here is derived from an EMBL/GenBank/DDBJ whole genome shotgun (WGS) entry which is preliminary data.</text>
</comment>
<feature type="non-terminal residue" evidence="30">
    <location>
        <position position="1"/>
    </location>
</feature>
<dbReference type="FunFam" id="2.60.40.10:FF:000504">
    <property type="entry name" value="Bent, isoform J"/>
    <property type="match status" value="1"/>
</dbReference>
<dbReference type="InterPro" id="IPR013783">
    <property type="entry name" value="Ig-like_fold"/>
</dbReference>
<keyword evidence="16 25" id="KW-0067">ATP-binding</keyword>
<evidence type="ECO:0000256" key="23">
    <source>
        <dbReference type="ARBA" id="ARBA00047899"/>
    </source>
</evidence>
<dbReference type="SUPFAM" id="SSF48726">
    <property type="entry name" value="Immunoglobulin"/>
    <property type="match status" value="13"/>
</dbReference>
<evidence type="ECO:0000256" key="2">
    <source>
        <dbReference type="ARBA" id="ARBA00004123"/>
    </source>
</evidence>
<feature type="domain" description="Ig-like" evidence="28">
    <location>
        <begin position="1468"/>
        <end position="1559"/>
    </location>
</feature>
<feature type="domain" description="Fibronectin type-III" evidence="29">
    <location>
        <begin position="1657"/>
        <end position="1752"/>
    </location>
</feature>
<dbReference type="FunFam" id="2.60.40.10:FF:000460">
    <property type="entry name" value="Bent, isoform J"/>
    <property type="match status" value="1"/>
</dbReference>
<proteinExistence type="inferred from homology"/>
<dbReference type="PROSITE" id="PS50835">
    <property type="entry name" value="IG_LIKE"/>
    <property type="match status" value="10"/>
</dbReference>
<keyword evidence="20" id="KW-1015">Disulfide bond</keyword>
<evidence type="ECO:0000256" key="5">
    <source>
        <dbReference type="ARBA" id="ARBA00006692"/>
    </source>
</evidence>
<evidence type="ECO:0000256" key="3">
    <source>
        <dbReference type="ARBA" id="ARBA00004161"/>
    </source>
</evidence>
<dbReference type="InterPro" id="IPR050964">
    <property type="entry name" value="Striated_Muscle_Regulatory"/>
</dbReference>
<keyword evidence="10" id="KW-0808">Transferase</keyword>
<dbReference type="InterPro" id="IPR003599">
    <property type="entry name" value="Ig_sub"/>
</dbReference>
<dbReference type="GO" id="GO:0005634">
    <property type="term" value="C:nucleus"/>
    <property type="evidence" value="ECO:0007669"/>
    <property type="project" value="UniProtKB-SubCell"/>
</dbReference>
<comment type="similarity">
    <text evidence="5">Belongs to the protein kinase superfamily. CAMK Ser/Thr protein kinase family.</text>
</comment>
<feature type="region of interest" description="Disordered" evidence="26">
    <location>
        <begin position="180"/>
        <end position="204"/>
    </location>
</feature>
<feature type="domain" description="Ig-like" evidence="28">
    <location>
        <begin position="1859"/>
        <end position="1947"/>
    </location>
</feature>
<dbReference type="GO" id="GO:0003779">
    <property type="term" value="F:actin binding"/>
    <property type="evidence" value="ECO:0007669"/>
    <property type="project" value="UniProtKB-ARBA"/>
</dbReference>
<dbReference type="FunFam" id="2.60.40.10:FF:000567">
    <property type="entry name" value="Uncharacterized protein, isoform G"/>
    <property type="match status" value="1"/>
</dbReference>
<feature type="compositionally biased region" description="Polar residues" evidence="26">
    <location>
        <begin position="976"/>
        <end position="989"/>
    </location>
</feature>
<feature type="domain" description="Ig-like" evidence="28">
    <location>
        <begin position="2813"/>
        <end position="2901"/>
    </location>
</feature>
<dbReference type="PANTHER" id="PTHR13817">
    <property type="entry name" value="TITIN"/>
    <property type="match status" value="1"/>
</dbReference>
<dbReference type="FunFam" id="2.60.40.10:FF:000080">
    <property type="entry name" value="Myosin light chain kinase, smooth muscle"/>
    <property type="match status" value="1"/>
</dbReference>
<keyword evidence="11" id="KW-0479">Metal-binding</keyword>
<feature type="domain" description="Fibronectin type-III" evidence="29">
    <location>
        <begin position="1165"/>
        <end position="1260"/>
    </location>
</feature>
<dbReference type="FunFam" id="2.60.40.10:FF:000034">
    <property type="entry name" value="Titin isoform A"/>
    <property type="match status" value="1"/>
</dbReference>
<feature type="region of interest" description="Disordered" evidence="26">
    <location>
        <begin position="2773"/>
        <end position="2804"/>
    </location>
</feature>
<evidence type="ECO:0000256" key="1">
    <source>
        <dbReference type="ARBA" id="ARBA00001946"/>
    </source>
</evidence>
<feature type="domain" description="Fibronectin type-III" evidence="29">
    <location>
        <begin position="673"/>
        <end position="768"/>
    </location>
</feature>
<comment type="subcellular location">
    <subcellularLocation>
        <location evidence="3">Cytoplasm</location>
        <location evidence="3">Myofibril</location>
        <location evidence="3">Sarcomere</location>
        <location evidence="3">A band</location>
    </subcellularLocation>
    <subcellularLocation>
        <location evidence="4">Cytoplasm</location>
        <location evidence="4">Myofibril</location>
        <location evidence="4">Sarcomere</location>
        <location evidence="4">I band</location>
    </subcellularLocation>
    <subcellularLocation>
        <location evidence="2">Nucleus</location>
    </subcellularLocation>
</comment>
<dbReference type="InterPro" id="IPR003961">
    <property type="entry name" value="FN3_dom"/>
</dbReference>
<dbReference type="Gene3D" id="2.60.40.10">
    <property type="entry name" value="Immunoglobulins"/>
    <property type="match status" value="27"/>
</dbReference>
<dbReference type="CDD" id="cd00063">
    <property type="entry name" value="FN3"/>
    <property type="match status" value="14"/>
</dbReference>
<evidence type="ECO:0000256" key="15">
    <source>
        <dbReference type="ARBA" id="ARBA00022837"/>
    </source>
</evidence>
<dbReference type="InterPro" id="IPR000719">
    <property type="entry name" value="Prot_kinase_dom"/>
</dbReference>
<feature type="domain" description="Fibronectin type-III" evidence="29">
    <location>
        <begin position="1758"/>
        <end position="1853"/>
    </location>
</feature>
<dbReference type="PRINTS" id="PR00014">
    <property type="entry name" value="FNTYPEIII"/>
</dbReference>
<dbReference type="SMART" id="SM00409">
    <property type="entry name" value="IG"/>
    <property type="match status" value="13"/>
</dbReference>
<dbReference type="FunFam" id="2.60.40.10:FF:000031">
    <property type="entry name" value="Myosin-binding protein C, slow type"/>
    <property type="match status" value="1"/>
</dbReference>
<dbReference type="SMART" id="SM00220">
    <property type="entry name" value="S_TKc"/>
    <property type="match status" value="1"/>
</dbReference>
<name>A0A443RJR8_9ACAR</name>
<evidence type="ECO:0000256" key="18">
    <source>
        <dbReference type="ARBA" id="ARBA00022860"/>
    </source>
</evidence>
<evidence type="ECO:0000256" key="6">
    <source>
        <dbReference type="ARBA" id="ARBA00012513"/>
    </source>
</evidence>
<keyword evidence="15" id="KW-0106">Calcium</keyword>
<dbReference type="EMBL" id="NCKU01000441">
    <property type="protein sequence ID" value="RWS15514.1"/>
    <property type="molecule type" value="Genomic_DNA"/>
</dbReference>
<keyword evidence="31" id="KW-1185">Reference proteome</keyword>
<dbReference type="FunFam" id="2.60.40.10:FF:000051">
    <property type="entry name" value="Uncharacterized protein, isoform J"/>
    <property type="match status" value="3"/>
</dbReference>
<feature type="domain" description="Fibronectin type-III" evidence="29">
    <location>
        <begin position="869"/>
        <end position="963"/>
    </location>
</feature>
<dbReference type="FunFam" id="2.60.40.10:FF:000345">
    <property type="entry name" value="Muscle M-line assembly protein unc-89"/>
    <property type="match status" value="1"/>
</dbReference>
<evidence type="ECO:0000256" key="12">
    <source>
        <dbReference type="ARBA" id="ARBA00022737"/>
    </source>
</evidence>
<evidence type="ECO:0000256" key="14">
    <source>
        <dbReference type="ARBA" id="ARBA00022777"/>
    </source>
</evidence>
<dbReference type="SUPFAM" id="SSF56112">
    <property type="entry name" value="Protein kinase-like (PK-like)"/>
    <property type="match status" value="1"/>
</dbReference>
<dbReference type="PANTHER" id="PTHR13817:SF151">
    <property type="entry name" value="TITIN"/>
    <property type="match status" value="1"/>
</dbReference>
<feature type="domain" description="Ig-like" evidence="28">
    <location>
        <begin position="2646"/>
        <end position="2735"/>
    </location>
</feature>
<dbReference type="InterPro" id="IPR011009">
    <property type="entry name" value="Kinase-like_dom_sf"/>
</dbReference>
<organism evidence="30 31">
    <name type="scientific">Dinothrombium tinctorium</name>
    <dbReference type="NCBI Taxonomy" id="1965070"/>
    <lineage>
        <taxon>Eukaryota</taxon>
        <taxon>Metazoa</taxon>
        <taxon>Ecdysozoa</taxon>
        <taxon>Arthropoda</taxon>
        <taxon>Chelicerata</taxon>
        <taxon>Arachnida</taxon>
        <taxon>Acari</taxon>
        <taxon>Acariformes</taxon>
        <taxon>Trombidiformes</taxon>
        <taxon>Prostigmata</taxon>
        <taxon>Anystina</taxon>
        <taxon>Parasitengona</taxon>
        <taxon>Trombidioidea</taxon>
        <taxon>Trombidiidae</taxon>
        <taxon>Dinothrombium</taxon>
    </lineage>
</organism>
<keyword evidence="17" id="KW-0460">Magnesium</keyword>
<evidence type="ECO:0000256" key="26">
    <source>
        <dbReference type="SAM" id="MobiDB-lite"/>
    </source>
</evidence>
<evidence type="ECO:0000256" key="10">
    <source>
        <dbReference type="ARBA" id="ARBA00022679"/>
    </source>
</evidence>
<evidence type="ECO:0000256" key="24">
    <source>
        <dbReference type="ARBA" id="ARBA00048679"/>
    </source>
</evidence>
<dbReference type="GO" id="GO:0045214">
    <property type="term" value="P:sarcomere organization"/>
    <property type="evidence" value="ECO:0007669"/>
    <property type="project" value="UniProtKB-ARBA"/>
</dbReference>
<feature type="region of interest" description="Disordered" evidence="26">
    <location>
        <begin position="970"/>
        <end position="990"/>
    </location>
</feature>
<dbReference type="OrthoDB" id="504170at2759"/>
<evidence type="ECO:0000259" key="28">
    <source>
        <dbReference type="PROSITE" id="PS50835"/>
    </source>
</evidence>
<dbReference type="GO" id="GO:0005524">
    <property type="term" value="F:ATP binding"/>
    <property type="evidence" value="ECO:0007669"/>
    <property type="project" value="UniProtKB-UniRule"/>
</dbReference>
<dbReference type="GO" id="GO:0007525">
    <property type="term" value="P:somatic muscle development"/>
    <property type="evidence" value="ECO:0007669"/>
    <property type="project" value="UniProtKB-ARBA"/>
</dbReference>
<feature type="domain" description="Ig-like" evidence="28">
    <location>
        <begin position="2921"/>
        <end position="3012"/>
    </location>
</feature>
<evidence type="ECO:0000256" key="22">
    <source>
        <dbReference type="ARBA" id="ARBA00023319"/>
    </source>
</evidence>
<dbReference type="Pfam" id="PF00041">
    <property type="entry name" value="fn3"/>
    <property type="match status" value="14"/>
</dbReference>
<evidence type="ECO:0000256" key="13">
    <source>
        <dbReference type="ARBA" id="ARBA00022741"/>
    </source>
</evidence>
<comment type="catalytic activity">
    <reaction evidence="24">
        <text>L-seryl-[protein] + ATP = O-phospho-L-seryl-[protein] + ADP + H(+)</text>
        <dbReference type="Rhea" id="RHEA:17989"/>
        <dbReference type="Rhea" id="RHEA-COMP:9863"/>
        <dbReference type="Rhea" id="RHEA-COMP:11604"/>
        <dbReference type="ChEBI" id="CHEBI:15378"/>
        <dbReference type="ChEBI" id="CHEBI:29999"/>
        <dbReference type="ChEBI" id="CHEBI:30616"/>
        <dbReference type="ChEBI" id="CHEBI:83421"/>
        <dbReference type="ChEBI" id="CHEBI:456216"/>
        <dbReference type="EC" id="2.7.11.1"/>
    </reaction>
</comment>
<evidence type="ECO:0000256" key="7">
    <source>
        <dbReference type="ARBA" id="ARBA00022490"/>
    </source>
</evidence>
<dbReference type="InterPro" id="IPR036116">
    <property type="entry name" value="FN3_sf"/>
</dbReference>
<dbReference type="SUPFAM" id="SSF49265">
    <property type="entry name" value="Fibronectin type III"/>
    <property type="match status" value="9"/>
</dbReference>
<comment type="cofactor">
    <cofactor evidence="1">
        <name>Mg(2+)</name>
        <dbReference type="ChEBI" id="CHEBI:18420"/>
    </cofactor>
</comment>
<feature type="region of interest" description="Disordered" evidence="26">
    <location>
        <begin position="649"/>
        <end position="681"/>
    </location>
</feature>
<dbReference type="InterPro" id="IPR017441">
    <property type="entry name" value="Protein_kinase_ATP_BS"/>
</dbReference>
<feature type="binding site" evidence="25">
    <location>
        <position position="2228"/>
    </location>
    <ligand>
        <name>ATP</name>
        <dbReference type="ChEBI" id="CHEBI:30616"/>
    </ligand>
</feature>
<dbReference type="PROSITE" id="PS00108">
    <property type="entry name" value="PROTEIN_KINASE_ST"/>
    <property type="match status" value="1"/>
</dbReference>
<evidence type="ECO:0000256" key="20">
    <source>
        <dbReference type="ARBA" id="ARBA00023157"/>
    </source>
</evidence>
<dbReference type="GO" id="GO:0004674">
    <property type="term" value="F:protein serine/threonine kinase activity"/>
    <property type="evidence" value="ECO:0007669"/>
    <property type="project" value="UniProtKB-KW"/>
</dbReference>
<dbReference type="Pfam" id="PF00069">
    <property type="entry name" value="Pkinase"/>
    <property type="match status" value="1"/>
</dbReference>
<dbReference type="GO" id="GO:0031674">
    <property type="term" value="C:I band"/>
    <property type="evidence" value="ECO:0007669"/>
    <property type="project" value="UniProtKB-SubCell"/>
</dbReference>
<dbReference type="GO" id="GO:0005516">
    <property type="term" value="F:calmodulin binding"/>
    <property type="evidence" value="ECO:0007669"/>
    <property type="project" value="UniProtKB-KW"/>
</dbReference>
<keyword evidence="12" id="KW-0677">Repeat</keyword>
<dbReference type="FunFam" id="2.60.40.10:FF:000056">
    <property type="entry name" value="twitchin isoform X4"/>
    <property type="match status" value="4"/>
</dbReference>
<evidence type="ECO:0000256" key="25">
    <source>
        <dbReference type="PROSITE-ProRule" id="PRU10141"/>
    </source>
</evidence>
<feature type="region of interest" description="Disordered" evidence="26">
    <location>
        <begin position="356"/>
        <end position="380"/>
    </location>
</feature>
<feature type="domain" description="Ig-like" evidence="28">
    <location>
        <begin position="376"/>
        <end position="463"/>
    </location>
</feature>
<keyword evidence="18" id="KW-0112">Calmodulin-binding</keyword>
<dbReference type="EC" id="2.7.11.1" evidence="6"/>
<evidence type="ECO:0000256" key="11">
    <source>
        <dbReference type="ARBA" id="ARBA00022723"/>
    </source>
</evidence>
<feature type="domain" description="Fibronectin type-III" evidence="29">
    <location>
        <begin position="1266"/>
        <end position="1361"/>
    </location>
</feature>
<feature type="domain" description="Fibronectin type-III" evidence="29">
    <location>
        <begin position="183"/>
        <end position="278"/>
    </location>
</feature>
<protein>
    <recommendedName>
        <fullName evidence="6">non-specific serine/threonine protein kinase</fullName>
        <ecNumber evidence="6">2.7.11.1</ecNumber>
    </recommendedName>
</protein>
<keyword evidence="9" id="KW-0597">Phosphoprotein</keyword>
<evidence type="ECO:0000256" key="9">
    <source>
        <dbReference type="ARBA" id="ARBA00022553"/>
    </source>
</evidence>
<evidence type="ECO:0000256" key="4">
    <source>
        <dbReference type="ARBA" id="ARBA00004355"/>
    </source>
</evidence>
<dbReference type="FunFam" id="2.60.40.10:FF:000107">
    <property type="entry name" value="Myosin, light chain kinase a"/>
    <property type="match status" value="1"/>
</dbReference>
<dbReference type="GO" id="GO:0050793">
    <property type="term" value="P:regulation of developmental process"/>
    <property type="evidence" value="ECO:0007669"/>
    <property type="project" value="UniProtKB-ARBA"/>
</dbReference>
<keyword evidence="7" id="KW-0963">Cytoplasm</keyword>
<dbReference type="FunFam" id="3.30.200.20:FF:000249">
    <property type="entry name" value="twitchin isoform X2"/>
    <property type="match status" value="1"/>
</dbReference>
<dbReference type="PROSITE" id="PS50011">
    <property type="entry name" value="PROTEIN_KINASE_DOM"/>
    <property type="match status" value="1"/>
</dbReference>
<dbReference type="PROSITE" id="PS50853">
    <property type="entry name" value="FN3"/>
    <property type="match status" value="14"/>
</dbReference>
<dbReference type="InterPro" id="IPR007110">
    <property type="entry name" value="Ig-like_dom"/>
</dbReference>